<feature type="chain" id="PRO_5010284413" evidence="9">
    <location>
        <begin position="27"/>
        <end position="330"/>
    </location>
</feature>
<comment type="subcellular location">
    <subcellularLocation>
        <location evidence="1">Membrane</location>
        <topology evidence="1">Single-pass type I membrane protein</topology>
    </subcellularLocation>
</comment>
<keyword evidence="6" id="KW-0325">Glycoprotein</keyword>
<gene>
    <name evidence="12" type="primary">Mansc1</name>
</gene>
<feature type="compositionally biased region" description="Low complexity" evidence="7">
    <location>
        <begin position="144"/>
        <end position="156"/>
    </location>
</feature>
<evidence type="ECO:0000313" key="11">
    <source>
        <dbReference type="Proteomes" id="UP000081671"/>
    </source>
</evidence>
<evidence type="ECO:0000256" key="7">
    <source>
        <dbReference type="SAM" id="MobiDB-lite"/>
    </source>
</evidence>
<dbReference type="GeneID" id="105992255"/>
<evidence type="ECO:0000256" key="2">
    <source>
        <dbReference type="ARBA" id="ARBA00022692"/>
    </source>
</evidence>
<keyword evidence="2 8" id="KW-0812">Transmembrane</keyword>
<accession>A0A1S3FVX1</accession>
<dbReference type="GO" id="GO:0016020">
    <property type="term" value="C:membrane"/>
    <property type="evidence" value="ECO:0007669"/>
    <property type="project" value="UniProtKB-SubCell"/>
</dbReference>
<dbReference type="CTD" id="54682"/>
<evidence type="ECO:0000256" key="9">
    <source>
        <dbReference type="SAM" id="SignalP"/>
    </source>
</evidence>
<sequence length="330" mass="34516">MLPTEDCSWLYTLVTLSLLTLQLSAGQKCLSQSLEDVVIDIQSSLARGIRGEEPTHAASQADCLRRCCATKNIAGNKVCNLMIFDARKAEGQPNCYLFFCPSKASCPLKPAAAGLHTYRLIPDDHAWPGAALPHQELTANRASPGPEGTPGTVTPSPREPTRPWGGGVPSWTLKASDPAGATSPASSSATPTPDSGVPQKPPVPSQPVSAGFPRAGTSFVVPSTVFPAPAEAQGAMSRLTTSRGRAPAPAMLSLSATAITATAWGLGEDRGRPATPASPLERWLLLGTLLSGVLLLALGLVLLGKALLHALRTRPYSRLDYLINGVYVGI</sequence>
<feature type="region of interest" description="Disordered" evidence="7">
    <location>
        <begin position="139"/>
        <end position="211"/>
    </location>
</feature>
<dbReference type="InterPro" id="IPR011106">
    <property type="entry name" value="MANSC_N"/>
</dbReference>
<dbReference type="RefSeq" id="XP_012880535.1">
    <property type="nucleotide sequence ID" value="XM_013025081.1"/>
</dbReference>
<evidence type="ECO:0000256" key="5">
    <source>
        <dbReference type="ARBA" id="ARBA00023136"/>
    </source>
</evidence>
<dbReference type="InterPro" id="IPR013980">
    <property type="entry name" value="MANSC_dom"/>
</dbReference>
<reference evidence="12" key="1">
    <citation type="submission" date="2025-08" db="UniProtKB">
        <authorList>
            <consortium name="RefSeq"/>
        </authorList>
    </citation>
    <scope>IDENTIFICATION</scope>
    <source>
        <tissue evidence="12">Kidney</tissue>
    </source>
</reference>
<keyword evidence="11" id="KW-1185">Reference proteome</keyword>
<proteinExistence type="predicted"/>
<evidence type="ECO:0000313" key="12">
    <source>
        <dbReference type="RefSeq" id="XP_012880535.1"/>
    </source>
</evidence>
<evidence type="ECO:0000259" key="10">
    <source>
        <dbReference type="PROSITE" id="PS50986"/>
    </source>
</evidence>
<feature type="domain" description="MANSC" evidence="10">
    <location>
        <begin position="33"/>
        <end position="117"/>
    </location>
</feature>
<dbReference type="PANTHER" id="PTHR46876:SF3">
    <property type="entry name" value="MANSC DOMAIN CONTAINING 1"/>
    <property type="match status" value="1"/>
</dbReference>
<evidence type="ECO:0000256" key="8">
    <source>
        <dbReference type="SAM" id="Phobius"/>
    </source>
</evidence>
<dbReference type="PANTHER" id="PTHR46876">
    <property type="entry name" value="LOW-DENSITY LIPOPROTEIN RECEPTOR-RELATED PROTEIN 11"/>
    <property type="match status" value="1"/>
</dbReference>
<feature type="compositionally biased region" description="Low complexity" evidence="7">
    <location>
        <begin position="175"/>
        <end position="198"/>
    </location>
</feature>
<dbReference type="OrthoDB" id="10071013at2759"/>
<name>A0A1S3FVX1_DIPOR</name>
<organism evidence="11 12">
    <name type="scientific">Dipodomys ordii</name>
    <name type="common">Ord's kangaroo rat</name>
    <dbReference type="NCBI Taxonomy" id="10020"/>
    <lineage>
        <taxon>Eukaryota</taxon>
        <taxon>Metazoa</taxon>
        <taxon>Chordata</taxon>
        <taxon>Craniata</taxon>
        <taxon>Vertebrata</taxon>
        <taxon>Euteleostomi</taxon>
        <taxon>Mammalia</taxon>
        <taxon>Eutheria</taxon>
        <taxon>Euarchontoglires</taxon>
        <taxon>Glires</taxon>
        <taxon>Rodentia</taxon>
        <taxon>Castorimorpha</taxon>
        <taxon>Heteromyidae</taxon>
        <taxon>Dipodomyinae</taxon>
        <taxon>Dipodomys</taxon>
    </lineage>
</organism>
<keyword evidence="3 9" id="KW-0732">Signal</keyword>
<dbReference type="Proteomes" id="UP000081671">
    <property type="component" value="Unplaced"/>
</dbReference>
<feature type="signal peptide" evidence="9">
    <location>
        <begin position="1"/>
        <end position="26"/>
    </location>
</feature>
<dbReference type="InParanoid" id="A0A1S3FVX1"/>
<dbReference type="KEGG" id="dord:105992255"/>
<dbReference type="PROSITE" id="PS50986">
    <property type="entry name" value="MANSC"/>
    <property type="match status" value="1"/>
</dbReference>
<dbReference type="Pfam" id="PF07502">
    <property type="entry name" value="MANEC"/>
    <property type="match status" value="1"/>
</dbReference>
<protein>
    <submittedName>
        <fullName evidence="12">MANSC domain-containing protein 1</fullName>
    </submittedName>
</protein>
<dbReference type="SMART" id="SM00765">
    <property type="entry name" value="MANEC"/>
    <property type="match status" value="1"/>
</dbReference>
<dbReference type="AlphaFoldDB" id="A0A1S3FVX1"/>
<feature type="transmembrane region" description="Helical" evidence="8">
    <location>
        <begin position="283"/>
        <end position="308"/>
    </location>
</feature>
<evidence type="ECO:0000256" key="1">
    <source>
        <dbReference type="ARBA" id="ARBA00004479"/>
    </source>
</evidence>
<dbReference type="FunCoup" id="A0A1S3FVX1">
    <property type="interactions" value="18"/>
</dbReference>
<evidence type="ECO:0000256" key="6">
    <source>
        <dbReference type="ARBA" id="ARBA00023180"/>
    </source>
</evidence>
<keyword evidence="5 8" id="KW-0472">Membrane</keyword>
<keyword evidence="4 8" id="KW-1133">Transmembrane helix</keyword>
<evidence type="ECO:0000256" key="4">
    <source>
        <dbReference type="ARBA" id="ARBA00022989"/>
    </source>
</evidence>
<evidence type="ECO:0000256" key="3">
    <source>
        <dbReference type="ARBA" id="ARBA00022729"/>
    </source>
</evidence>